<dbReference type="InterPro" id="IPR029039">
    <property type="entry name" value="Flavoprotein-like_sf"/>
</dbReference>
<dbReference type="EMBL" id="JXSQ01000003">
    <property type="protein sequence ID" value="KIP53341.1"/>
    <property type="molecule type" value="Genomic_DNA"/>
</dbReference>
<keyword evidence="3" id="KW-1185">Reference proteome</keyword>
<accession>A0A0D0I0M4</accession>
<dbReference type="OrthoDB" id="9812295at2"/>
<dbReference type="PANTHER" id="PTHR30543">
    <property type="entry name" value="CHROMATE REDUCTASE"/>
    <property type="match status" value="1"/>
</dbReference>
<dbReference type="InterPro" id="IPR050712">
    <property type="entry name" value="NAD(P)H-dep_reductase"/>
</dbReference>
<gene>
    <name evidence="2" type="ORF">SD72_03660</name>
</gene>
<proteinExistence type="predicted"/>
<evidence type="ECO:0000313" key="3">
    <source>
        <dbReference type="Proteomes" id="UP000032120"/>
    </source>
</evidence>
<dbReference type="AlphaFoldDB" id="A0A0D0I0M4"/>
<evidence type="ECO:0000259" key="1">
    <source>
        <dbReference type="Pfam" id="PF03358"/>
    </source>
</evidence>
<dbReference type="PANTHER" id="PTHR30543:SF21">
    <property type="entry name" value="NAD(P)H-DEPENDENT FMN REDUCTASE LOT6"/>
    <property type="match status" value="1"/>
</dbReference>
<reference evidence="2 3" key="1">
    <citation type="submission" date="2015-01" db="EMBL/GenBank/DDBJ databases">
        <title>Draft genome sequence of Leucobacter komagatae strain VKM ST2845.</title>
        <authorList>
            <person name="Karlyshev A.V."/>
            <person name="Kudryashova E.B."/>
        </authorList>
    </citation>
    <scope>NUCLEOTIDE SEQUENCE [LARGE SCALE GENOMIC DNA]</scope>
    <source>
        <strain evidence="2 3">VKM ST2845</strain>
    </source>
</reference>
<protein>
    <recommendedName>
        <fullName evidence="1">NADPH-dependent FMN reductase-like domain-containing protein</fullName>
    </recommendedName>
</protein>
<dbReference type="Proteomes" id="UP000032120">
    <property type="component" value="Unassembled WGS sequence"/>
</dbReference>
<dbReference type="RefSeq" id="WP_042543072.1">
    <property type="nucleotide sequence ID" value="NZ_JXSQ01000003.1"/>
</dbReference>
<feature type="domain" description="NADPH-dependent FMN reductase-like" evidence="1">
    <location>
        <begin position="3"/>
        <end position="146"/>
    </location>
</feature>
<dbReference type="Pfam" id="PF03358">
    <property type="entry name" value="FMN_red"/>
    <property type="match status" value="1"/>
</dbReference>
<dbReference type="GO" id="GO:0016491">
    <property type="term" value="F:oxidoreductase activity"/>
    <property type="evidence" value="ECO:0007669"/>
    <property type="project" value="InterPro"/>
</dbReference>
<sequence length="192" mass="20592">MANIGIIIGSTRPGRVGPQVAAWVHELAAKRSSANYEVIDIQEFELPLYAEAVPAAMSQGYELAQVRQWSERINALDGFVFVTPEYNRSIPGSLKNAIDYLAGEFANKAAGIVSYGSSGGVTAAEHLRISLSTLQVATVQSAPAFNLFTDFENFSTFTPSAVHEPAVSRLLDQVEGWTHGLSHVRALSALAA</sequence>
<dbReference type="Gene3D" id="3.40.50.360">
    <property type="match status" value="1"/>
</dbReference>
<dbReference type="GO" id="GO:0005829">
    <property type="term" value="C:cytosol"/>
    <property type="evidence" value="ECO:0007669"/>
    <property type="project" value="TreeGrafter"/>
</dbReference>
<evidence type="ECO:0000313" key="2">
    <source>
        <dbReference type="EMBL" id="KIP53341.1"/>
    </source>
</evidence>
<organism evidence="2 3">
    <name type="scientific">Leucobacter komagatae</name>
    <dbReference type="NCBI Taxonomy" id="55969"/>
    <lineage>
        <taxon>Bacteria</taxon>
        <taxon>Bacillati</taxon>
        <taxon>Actinomycetota</taxon>
        <taxon>Actinomycetes</taxon>
        <taxon>Micrococcales</taxon>
        <taxon>Microbacteriaceae</taxon>
        <taxon>Leucobacter</taxon>
    </lineage>
</organism>
<dbReference type="GO" id="GO:0010181">
    <property type="term" value="F:FMN binding"/>
    <property type="evidence" value="ECO:0007669"/>
    <property type="project" value="TreeGrafter"/>
</dbReference>
<comment type="caution">
    <text evidence="2">The sequence shown here is derived from an EMBL/GenBank/DDBJ whole genome shotgun (WGS) entry which is preliminary data.</text>
</comment>
<dbReference type="InterPro" id="IPR005025">
    <property type="entry name" value="FMN_Rdtase-like_dom"/>
</dbReference>
<dbReference type="SUPFAM" id="SSF52218">
    <property type="entry name" value="Flavoproteins"/>
    <property type="match status" value="1"/>
</dbReference>
<name>A0A0D0I0M4_9MICO</name>